<dbReference type="HOGENOM" id="CLU_1128059_0_0_3"/>
<organism evidence="3 4">
    <name type="scientific">Allocoleopsis franciscana PCC 7113</name>
    <dbReference type="NCBI Taxonomy" id="1173027"/>
    <lineage>
        <taxon>Bacteria</taxon>
        <taxon>Bacillati</taxon>
        <taxon>Cyanobacteriota</taxon>
        <taxon>Cyanophyceae</taxon>
        <taxon>Coleofasciculales</taxon>
        <taxon>Coleofasciculaceae</taxon>
        <taxon>Allocoleopsis</taxon>
        <taxon>Allocoleopsis franciscana</taxon>
    </lineage>
</organism>
<feature type="region of interest" description="Disordered" evidence="2">
    <location>
        <begin position="94"/>
        <end position="117"/>
    </location>
</feature>
<proteinExistence type="predicted"/>
<evidence type="ECO:0000313" key="4">
    <source>
        <dbReference type="Proteomes" id="UP000010471"/>
    </source>
</evidence>
<dbReference type="Proteomes" id="UP000010471">
    <property type="component" value="Chromosome"/>
</dbReference>
<dbReference type="EMBL" id="CP003630">
    <property type="protein sequence ID" value="AFZ16332.1"/>
    <property type="molecule type" value="Genomic_DNA"/>
</dbReference>
<evidence type="ECO:0000313" key="3">
    <source>
        <dbReference type="EMBL" id="AFZ16332.1"/>
    </source>
</evidence>
<feature type="coiled-coil region" evidence="1">
    <location>
        <begin position="212"/>
        <end position="239"/>
    </location>
</feature>
<dbReference type="KEGG" id="mic:Mic7113_0412"/>
<sequence length="246" mass="28768">MIRSIAPLVYYDHVDSTYIKIGTGSWLHWLAQNKSFRYESFWGSFIACKEQQGEETFWIAYRRVKEQQRSADLGFTEDLTVENLLDTAKKLSASNTRPWDGKHPTPSPDENPHNQSETIPQGIELNAARQWCIFYIHPDGREEFLGASWKKEQALNYLQNLLALNFPSELISSLPGNRSNRYEVREELVIPIGYTQTRLERNSFGFQASTQEIELRTQVSQLRQQISKLQRQLDQERHLNSKFIWN</sequence>
<evidence type="ECO:0000256" key="2">
    <source>
        <dbReference type="SAM" id="MobiDB-lite"/>
    </source>
</evidence>
<keyword evidence="1" id="KW-0175">Coiled coil</keyword>
<keyword evidence="4" id="KW-1185">Reference proteome</keyword>
<dbReference type="OrthoDB" id="149079at2"/>
<name>K9W9Y5_9CYAN</name>
<dbReference type="RefSeq" id="WP_015180496.1">
    <property type="nucleotide sequence ID" value="NC_019738.1"/>
</dbReference>
<dbReference type="AlphaFoldDB" id="K9W9Y5"/>
<gene>
    <name evidence="3" type="ORF">Mic7113_0412</name>
</gene>
<reference evidence="3 4" key="1">
    <citation type="submission" date="2012-06" db="EMBL/GenBank/DDBJ databases">
        <title>Finished chromosome of genome of Microcoleus sp. PCC 7113.</title>
        <authorList>
            <consortium name="US DOE Joint Genome Institute"/>
            <person name="Gugger M."/>
            <person name="Coursin T."/>
            <person name="Rippka R."/>
            <person name="Tandeau De Marsac N."/>
            <person name="Huntemann M."/>
            <person name="Wei C.-L."/>
            <person name="Han J."/>
            <person name="Detter J.C."/>
            <person name="Han C."/>
            <person name="Tapia R."/>
            <person name="Chen A."/>
            <person name="Kyrpides N."/>
            <person name="Mavromatis K."/>
            <person name="Markowitz V."/>
            <person name="Szeto E."/>
            <person name="Ivanova N."/>
            <person name="Pagani I."/>
            <person name="Pati A."/>
            <person name="Goodwin L."/>
            <person name="Nordberg H.P."/>
            <person name="Cantor M.N."/>
            <person name="Hua S.X."/>
            <person name="Woyke T."/>
            <person name="Kerfeld C.A."/>
        </authorList>
    </citation>
    <scope>NUCLEOTIDE SEQUENCE [LARGE SCALE GENOMIC DNA]</scope>
    <source>
        <strain evidence="3 4">PCC 7113</strain>
    </source>
</reference>
<accession>K9W9Y5</accession>
<evidence type="ECO:0000256" key="1">
    <source>
        <dbReference type="SAM" id="Coils"/>
    </source>
</evidence>
<protein>
    <submittedName>
        <fullName evidence="3">Uncharacterized protein</fullName>
    </submittedName>
</protein>